<dbReference type="Proteomes" id="UP001163821">
    <property type="component" value="Unassembled WGS sequence"/>
</dbReference>
<evidence type="ECO:0000313" key="2">
    <source>
        <dbReference type="EMBL" id="MCW0482545.1"/>
    </source>
</evidence>
<proteinExistence type="predicted"/>
<keyword evidence="3" id="KW-1185">Reference proteome</keyword>
<protein>
    <submittedName>
        <fullName evidence="2">Bax inhibitor-1/YccA family protein</fullName>
    </submittedName>
</protein>
<keyword evidence="1" id="KW-1133">Transmembrane helix</keyword>
<name>A0AA41YAW3_9BACT</name>
<feature type="transmembrane region" description="Helical" evidence="1">
    <location>
        <begin position="229"/>
        <end position="251"/>
    </location>
</feature>
<dbReference type="AlphaFoldDB" id="A0AA41YAW3"/>
<organism evidence="2 3">
    <name type="scientific">Gaoshiqia sediminis</name>
    <dbReference type="NCBI Taxonomy" id="2986998"/>
    <lineage>
        <taxon>Bacteria</taxon>
        <taxon>Pseudomonadati</taxon>
        <taxon>Bacteroidota</taxon>
        <taxon>Bacteroidia</taxon>
        <taxon>Marinilabiliales</taxon>
        <taxon>Prolixibacteraceae</taxon>
        <taxon>Gaoshiqia</taxon>
    </lineage>
</organism>
<evidence type="ECO:0000256" key="1">
    <source>
        <dbReference type="SAM" id="Phobius"/>
    </source>
</evidence>
<reference evidence="2" key="1">
    <citation type="submission" date="2022-10" db="EMBL/GenBank/DDBJ databases">
        <title>Gaoshiqiia sediminis gen. nov., sp. nov., isolated from coastal sediment.</title>
        <authorList>
            <person name="Yu W.X."/>
            <person name="Mu D.S."/>
            <person name="Du J.Z."/>
            <person name="Liang Y.Q."/>
        </authorList>
    </citation>
    <scope>NUCLEOTIDE SEQUENCE</scope>
    <source>
        <strain evidence="2">A06</strain>
    </source>
</reference>
<feature type="transmembrane region" description="Helical" evidence="1">
    <location>
        <begin position="185"/>
        <end position="209"/>
    </location>
</feature>
<feature type="transmembrane region" description="Helical" evidence="1">
    <location>
        <begin position="155"/>
        <end position="179"/>
    </location>
</feature>
<dbReference type="PANTHER" id="PTHR41282">
    <property type="entry name" value="CONSERVED TRANSMEMBRANE PROTEIN-RELATED"/>
    <property type="match status" value="1"/>
</dbReference>
<gene>
    <name evidence="2" type="ORF">N2K84_07395</name>
</gene>
<feature type="transmembrane region" description="Helical" evidence="1">
    <location>
        <begin position="67"/>
        <end position="91"/>
    </location>
</feature>
<dbReference type="PIRSF" id="PIRSF009160">
    <property type="entry name" value="UCP009160"/>
    <property type="match status" value="1"/>
</dbReference>
<dbReference type="RefSeq" id="WP_282591150.1">
    <property type="nucleotide sequence ID" value="NZ_JAPAAF010000007.1"/>
</dbReference>
<dbReference type="EMBL" id="JAPAAF010000007">
    <property type="protein sequence ID" value="MCW0482545.1"/>
    <property type="molecule type" value="Genomic_DNA"/>
</dbReference>
<feature type="transmembrane region" description="Helical" evidence="1">
    <location>
        <begin position="124"/>
        <end position="143"/>
    </location>
</feature>
<sequence length="258" mass="28113">MNLTKSSNPVFGRTVFDRIQTGSRAESMTIEGTVNKTGLMLLIVIFAAIFTWRKFFAAFDYSTPETAFSAVSVWLIAGGIGGFVTALITVFSPRRANITAPVYAVFEGLFLGGISAFFESMYPGLVMRAVALTFGVFFILLMLYRSGKIRATGKFRMGIMAATGGIALIYFVSFIAGMFGANLNFLYGSGTLGIGFSLVVVVIAALNLILDFDFIERGAASGAPKYMEWYGAFGLMVTLIWLYLEILRLLAKLANNRD</sequence>
<keyword evidence="1" id="KW-0812">Transmembrane</keyword>
<dbReference type="PANTHER" id="PTHR41282:SF1">
    <property type="entry name" value="CONSERVED TRANSMEMBRANE PROTEIN-RELATED"/>
    <property type="match status" value="1"/>
</dbReference>
<comment type="caution">
    <text evidence="2">The sequence shown here is derived from an EMBL/GenBank/DDBJ whole genome shotgun (WGS) entry which is preliminary data.</text>
</comment>
<accession>A0AA41YAW3</accession>
<dbReference type="Pfam" id="PF12811">
    <property type="entry name" value="BaxI_1"/>
    <property type="match status" value="1"/>
</dbReference>
<feature type="transmembrane region" description="Helical" evidence="1">
    <location>
        <begin position="37"/>
        <end position="55"/>
    </location>
</feature>
<keyword evidence="1" id="KW-0472">Membrane</keyword>
<feature type="transmembrane region" description="Helical" evidence="1">
    <location>
        <begin position="98"/>
        <end position="118"/>
    </location>
</feature>
<evidence type="ECO:0000313" key="3">
    <source>
        <dbReference type="Proteomes" id="UP001163821"/>
    </source>
</evidence>
<dbReference type="InterPro" id="IPR010539">
    <property type="entry name" value="BaxI_1-like"/>
</dbReference>